<keyword evidence="2" id="KW-1185">Reference proteome</keyword>
<dbReference type="AlphaFoldDB" id="A0A2H6KKD3"/>
<dbReference type="RefSeq" id="XP_028869685.1">
    <property type="nucleotide sequence ID" value="XM_029013852.1"/>
</dbReference>
<comment type="caution">
    <text evidence="1">The sequence shown here is derived from an EMBL/GenBank/DDBJ whole genome shotgun (WGS) entry which is preliminary data.</text>
</comment>
<proteinExistence type="predicted"/>
<reference evidence="1 2" key="1">
    <citation type="journal article" date="2017" name="BMC Genomics">
        <title>Whole-genome assembly of Babesia ovata and comparative genomics between closely related pathogens.</title>
        <authorList>
            <person name="Yamagishi J."/>
            <person name="Asada M."/>
            <person name="Hakimi H."/>
            <person name="Tanaka T.Q."/>
            <person name="Sugimoto C."/>
            <person name="Kawazu S."/>
        </authorList>
    </citation>
    <scope>NUCLEOTIDE SEQUENCE [LARGE SCALE GENOMIC DNA]</scope>
    <source>
        <strain evidence="1 2">Miyake</strain>
    </source>
</reference>
<dbReference type="EMBL" id="BDSA01000050">
    <property type="protein sequence ID" value="GBE63442.1"/>
    <property type="molecule type" value="Genomic_DNA"/>
</dbReference>
<dbReference type="VEuPathDB" id="PiroplasmaDB:BOVATA_049350"/>
<evidence type="ECO:0000313" key="2">
    <source>
        <dbReference type="Proteomes" id="UP000236319"/>
    </source>
</evidence>
<protein>
    <submittedName>
        <fullName evidence="1">Uncharacterized protein</fullName>
    </submittedName>
</protein>
<dbReference type="GeneID" id="39877212"/>
<name>A0A2H6KKD3_9APIC</name>
<gene>
    <name evidence="1" type="ORF">BOVATA_049350</name>
</gene>
<accession>A0A2H6KKD3</accession>
<evidence type="ECO:0000313" key="1">
    <source>
        <dbReference type="EMBL" id="GBE63442.1"/>
    </source>
</evidence>
<sequence>MKDQDYDDKKGLTDKTQESLSALDSVDKQLNNKLHPHVSLLHNAVETFRVNAASDHEGLRAACHKIDDQLTEVRTR</sequence>
<organism evidence="1 2">
    <name type="scientific">Babesia ovata</name>
    <dbReference type="NCBI Taxonomy" id="189622"/>
    <lineage>
        <taxon>Eukaryota</taxon>
        <taxon>Sar</taxon>
        <taxon>Alveolata</taxon>
        <taxon>Apicomplexa</taxon>
        <taxon>Aconoidasida</taxon>
        <taxon>Piroplasmida</taxon>
        <taxon>Babesiidae</taxon>
        <taxon>Babesia</taxon>
    </lineage>
</organism>
<dbReference type="Proteomes" id="UP000236319">
    <property type="component" value="Unassembled WGS sequence"/>
</dbReference>